<evidence type="ECO:0000313" key="2">
    <source>
        <dbReference type="Proteomes" id="UP000276133"/>
    </source>
</evidence>
<keyword evidence="2" id="KW-1185">Reference proteome</keyword>
<dbReference type="Proteomes" id="UP000276133">
    <property type="component" value="Unassembled WGS sequence"/>
</dbReference>
<reference evidence="1 2" key="1">
    <citation type="journal article" date="2018" name="Sci. Rep.">
        <title>Genomic signatures of local adaptation to the degree of environmental predictability in rotifers.</title>
        <authorList>
            <person name="Franch-Gras L."/>
            <person name="Hahn C."/>
            <person name="Garcia-Roger E.M."/>
            <person name="Carmona M.J."/>
            <person name="Serra M."/>
            <person name="Gomez A."/>
        </authorList>
    </citation>
    <scope>NUCLEOTIDE SEQUENCE [LARGE SCALE GENOMIC DNA]</scope>
    <source>
        <strain evidence="1">HYR1</strain>
    </source>
</reference>
<comment type="caution">
    <text evidence="1">The sequence shown here is derived from an EMBL/GenBank/DDBJ whole genome shotgun (WGS) entry which is preliminary data.</text>
</comment>
<gene>
    <name evidence="1" type="ORF">BpHYR1_047771</name>
</gene>
<dbReference type="AlphaFoldDB" id="A0A3M7T8U3"/>
<accession>A0A3M7T8U3</accession>
<name>A0A3M7T8U3_BRAPC</name>
<sequence>MNSFLKRKTFLIDLKTISEGVSFYRIYFGVLICGKVTNCKLGNASILLVKLIGLICRDEEFLVKELTFCQKSNDIC</sequence>
<evidence type="ECO:0000313" key="1">
    <source>
        <dbReference type="EMBL" id="RNA44240.1"/>
    </source>
</evidence>
<organism evidence="1 2">
    <name type="scientific">Brachionus plicatilis</name>
    <name type="common">Marine rotifer</name>
    <name type="synonym">Brachionus muelleri</name>
    <dbReference type="NCBI Taxonomy" id="10195"/>
    <lineage>
        <taxon>Eukaryota</taxon>
        <taxon>Metazoa</taxon>
        <taxon>Spiralia</taxon>
        <taxon>Gnathifera</taxon>
        <taxon>Rotifera</taxon>
        <taxon>Eurotatoria</taxon>
        <taxon>Monogononta</taxon>
        <taxon>Pseudotrocha</taxon>
        <taxon>Ploima</taxon>
        <taxon>Brachionidae</taxon>
        <taxon>Brachionus</taxon>
    </lineage>
</organism>
<protein>
    <submittedName>
        <fullName evidence="1">Uncharacterized protein</fullName>
    </submittedName>
</protein>
<dbReference type="EMBL" id="REGN01000131">
    <property type="protein sequence ID" value="RNA44240.1"/>
    <property type="molecule type" value="Genomic_DNA"/>
</dbReference>
<proteinExistence type="predicted"/>